<evidence type="ECO:0000313" key="5">
    <source>
        <dbReference type="Proteomes" id="UP000179807"/>
    </source>
</evidence>
<dbReference type="GO" id="GO:0005634">
    <property type="term" value="C:nucleus"/>
    <property type="evidence" value="ECO:0007669"/>
    <property type="project" value="TreeGrafter"/>
</dbReference>
<dbReference type="PROSITE" id="PS51294">
    <property type="entry name" value="HTH_MYB"/>
    <property type="match status" value="2"/>
</dbReference>
<dbReference type="InterPro" id="IPR017930">
    <property type="entry name" value="Myb_dom"/>
</dbReference>
<dbReference type="SMART" id="SM00717">
    <property type="entry name" value="SANT"/>
    <property type="match status" value="2"/>
</dbReference>
<protein>
    <submittedName>
        <fullName evidence="4">Myb-like DNA-binding domain containing protein</fullName>
    </submittedName>
</protein>
<feature type="domain" description="HTH myb-type" evidence="3">
    <location>
        <begin position="7"/>
        <end position="64"/>
    </location>
</feature>
<feature type="domain" description="Myb-like" evidence="2">
    <location>
        <begin position="7"/>
        <end position="60"/>
    </location>
</feature>
<reference evidence="4" key="1">
    <citation type="submission" date="2016-10" db="EMBL/GenBank/DDBJ databases">
        <authorList>
            <person name="Benchimol M."/>
            <person name="Almeida L.G."/>
            <person name="Vasconcelos A.T."/>
            <person name="Perreira-Neves A."/>
            <person name="Rosa I.A."/>
            <person name="Tasca T."/>
            <person name="Bogo M.R."/>
            <person name="de Souza W."/>
        </authorList>
    </citation>
    <scope>NUCLEOTIDE SEQUENCE [LARGE SCALE GENOMIC DNA]</scope>
    <source>
        <strain evidence="4">K</strain>
    </source>
</reference>
<accession>A0A1J4KGL3</accession>
<dbReference type="EMBL" id="MLAK01000653">
    <property type="protein sequence ID" value="OHT08940.1"/>
    <property type="molecule type" value="Genomic_DNA"/>
</dbReference>
<name>A0A1J4KGL3_9EUKA</name>
<evidence type="ECO:0000259" key="2">
    <source>
        <dbReference type="PROSITE" id="PS50090"/>
    </source>
</evidence>
<dbReference type="OrthoDB" id="2143914at2759"/>
<dbReference type="Gene3D" id="1.10.10.60">
    <property type="entry name" value="Homeodomain-like"/>
    <property type="match status" value="2"/>
</dbReference>
<evidence type="ECO:0000256" key="1">
    <source>
        <dbReference type="SAM" id="MobiDB-lite"/>
    </source>
</evidence>
<dbReference type="InterPro" id="IPR001005">
    <property type="entry name" value="SANT/Myb"/>
</dbReference>
<dbReference type="AlphaFoldDB" id="A0A1J4KGL3"/>
<dbReference type="PANTHER" id="PTHR45614:SF253">
    <property type="entry name" value="CHROMOSOME UNDETERMINED SCAFFOLD_38, WHOLE GENOME SHOTGUN SEQUENCE"/>
    <property type="match status" value="1"/>
</dbReference>
<dbReference type="InterPro" id="IPR009057">
    <property type="entry name" value="Homeodomain-like_sf"/>
</dbReference>
<sequence length="175" mass="21112">METIPPSEKKHRSKWSFEEDEALRQVMVEELPWKIVSDKMTERGFQRDAKQCRDRWKNYLSNEYVNNVWREEEDKILLLAFQRYGPKWTTIAQIPLFRTRTQNQLKNRYYHSIKNRTEYLSTSIVLHESRPKGRPTSEPSDHDKHRSQTVIPFERNPQNLLNPTQVLTVIPFERI</sequence>
<dbReference type="Proteomes" id="UP000179807">
    <property type="component" value="Unassembled WGS sequence"/>
</dbReference>
<keyword evidence="5" id="KW-1185">Reference proteome</keyword>
<dbReference type="GO" id="GO:0000978">
    <property type="term" value="F:RNA polymerase II cis-regulatory region sequence-specific DNA binding"/>
    <property type="evidence" value="ECO:0007669"/>
    <property type="project" value="TreeGrafter"/>
</dbReference>
<evidence type="ECO:0000259" key="3">
    <source>
        <dbReference type="PROSITE" id="PS51294"/>
    </source>
</evidence>
<organism evidence="4 5">
    <name type="scientific">Tritrichomonas foetus</name>
    <dbReference type="NCBI Taxonomy" id="1144522"/>
    <lineage>
        <taxon>Eukaryota</taxon>
        <taxon>Metamonada</taxon>
        <taxon>Parabasalia</taxon>
        <taxon>Tritrichomonadida</taxon>
        <taxon>Tritrichomonadidae</taxon>
        <taxon>Tritrichomonas</taxon>
    </lineage>
</organism>
<dbReference type="GO" id="GO:0000981">
    <property type="term" value="F:DNA-binding transcription factor activity, RNA polymerase II-specific"/>
    <property type="evidence" value="ECO:0007669"/>
    <property type="project" value="TreeGrafter"/>
</dbReference>
<feature type="region of interest" description="Disordered" evidence="1">
    <location>
        <begin position="124"/>
        <end position="155"/>
    </location>
</feature>
<feature type="domain" description="HTH myb-type" evidence="3">
    <location>
        <begin position="69"/>
        <end position="117"/>
    </location>
</feature>
<feature type="domain" description="Myb-like" evidence="2">
    <location>
        <begin position="61"/>
        <end position="113"/>
    </location>
</feature>
<evidence type="ECO:0000313" key="4">
    <source>
        <dbReference type="EMBL" id="OHT08940.1"/>
    </source>
</evidence>
<dbReference type="RefSeq" id="XP_068362076.1">
    <property type="nucleotide sequence ID" value="XM_068502518.1"/>
</dbReference>
<comment type="caution">
    <text evidence="4">The sequence shown here is derived from an EMBL/GenBank/DDBJ whole genome shotgun (WGS) entry which is preliminary data.</text>
</comment>
<dbReference type="SUPFAM" id="SSF46689">
    <property type="entry name" value="Homeodomain-like"/>
    <property type="match status" value="2"/>
</dbReference>
<proteinExistence type="predicted"/>
<dbReference type="InterPro" id="IPR050560">
    <property type="entry name" value="MYB_TF"/>
</dbReference>
<dbReference type="Pfam" id="PF00249">
    <property type="entry name" value="Myb_DNA-binding"/>
    <property type="match status" value="2"/>
</dbReference>
<dbReference type="VEuPathDB" id="TrichDB:TRFO_22361"/>
<dbReference type="PROSITE" id="PS50090">
    <property type="entry name" value="MYB_LIKE"/>
    <property type="match status" value="2"/>
</dbReference>
<dbReference type="GeneID" id="94837222"/>
<gene>
    <name evidence="4" type="ORF">TRFO_22361</name>
</gene>
<dbReference type="CDD" id="cd00167">
    <property type="entry name" value="SANT"/>
    <property type="match status" value="1"/>
</dbReference>
<dbReference type="PANTHER" id="PTHR45614">
    <property type="entry name" value="MYB PROTEIN-RELATED"/>
    <property type="match status" value="1"/>
</dbReference>